<dbReference type="InterPro" id="IPR003594">
    <property type="entry name" value="HATPase_dom"/>
</dbReference>
<evidence type="ECO:0000259" key="2">
    <source>
        <dbReference type="Pfam" id="PF13581"/>
    </source>
</evidence>
<feature type="domain" description="Histidine kinase/HSP90-like ATPase" evidence="2">
    <location>
        <begin position="23"/>
        <end position="131"/>
    </location>
</feature>
<accession>A0A7W7REU9</accession>
<dbReference type="PANTHER" id="PTHR35526">
    <property type="entry name" value="ANTI-SIGMA-F FACTOR RSBW-RELATED"/>
    <property type="match status" value="1"/>
</dbReference>
<name>A0A7W7REU9_9ACTN</name>
<dbReference type="InterPro" id="IPR036890">
    <property type="entry name" value="HATPase_C_sf"/>
</dbReference>
<gene>
    <name evidence="3" type="ORF">F4561_001529</name>
</gene>
<dbReference type="SUPFAM" id="SSF55874">
    <property type="entry name" value="ATPase domain of HSP90 chaperone/DNA topoisomerase II/histidine kinase"/>
    <property type="match status" value="1"/>
</dbReference>
<proteinExistence type="predicted"/>
<sequence length="153" mass="16810">MIKMSVQAIQRLRRHVSGDSHELAALRRWLRSELDYAPELIQVAAEQALAEAAGNAIKHTHSGEPGGSYEVIVTCYPAFLRGLVIDEGPKAPVPAPTPATADPMDEHGRGFCIIDAFCEHWEFIPRPSGSLTWFELVWEKSAPRPAKPLSLTG</sequence>
<evidence type="ECO:0000313" key="4">
    <source>
        <dbReference type="Proteomes" id="UP000523007"/>
    </source>
</evidence>
<dbReference type="EMBL" id="JACHJT010000001">
    <property type="protein sequence ID" value="MBB4930709.1"/>
    <property type="molecule type" value="Genomic_DNA"/>
</dbReference>
<dbReference type="GO" id="GO:0004674">
    <property type="term" value="F:protein serine/threonine kinase activity"/>
    <property type="evidence" value="ECO:0007669"/>
    <property type="project" value="UniProtKB-KW"/>
</dbReference>
<dbReference type="Gene3D" id="3.30.565.10">
    <property type="entry name" value="Histidine kinase-like ATPase, C-terminal domain"/>
    <property type="match status" value="1"/>
</dbReference>
<keyword evidence="4" id="KW-1185">Reference proteome</keyword>
<dbReference type="PANTHER" id="PTHR35526:SF3">
    <property type="entry name" value="ANTI-SIGMA-F FACTOR RSBW"/>
    <property type="match status" value="1"/>
</dbReference>
<dbReference type="Proteomes" id="UP000523007">
    <property type="component" value="Unassembled WGS sequence"/>
</dbReference>
<keyword evidence="1" id="KW-0418">Kinase</keyword>
<organism evidence="3 4">
    <name type="scientific">Lipingzhangella halophila</name>
    <dbReference type="NCBI Taxonomy" id="1783352"/>
    <lineage>
        <taxon>Bacteria</taxon>
        <taxon>Bacillati</taxon>
        <taxon>Actinomycetota</taxon>
        <taxon>Actinomycetes</taxon>
        <taxon>Streptosporangiales</taxon>
        <taxon>Nocardiopsidaceae</taxon>
        <taxon>Lipingzhangella</taxon>
    </lineage>
</organism>
<keyword evidence="1" id="KW-0808">Transferase</keyword>
<reference evidence="3 4" key="1">
    <citation type="submission" date="2020-08" db="EMBL/GenBank/DDBJ databases">
        <title>Sequencing the genomes of 1000 actinobacteria strains.</title>
        <authorList>
            <person name="Klenk H.-P."/>
        </authorList>
    </citation>
    <scope>NUCLEOTIDE SEQUENCE [LARGE SCALE GENOMIC DNA]</scope>
    <source>
        <strain evidence="3 4">DSM 102030</strain>
    </source>
</reference>
<dbReference type="AlphaFoldDB" id="A0A7W7REU9"/>
<evidence type="ECO:0000313" key="3">
    <source>
        <dbReference type="EMBL" id="MBB4930709.1"/>
    </source>
</evidence>
<keyword evidence="1" id="KW-0723">Serine/threonine-protein kinase</keyword>
<comment type="caution">
    <text evidence="3">The sequence shown here is derived from an EMBL/GenBank/DDBJ whole genome shotgun (WGS) entry which is preliminary data.</text>
</comment>
<dbReference type="Pfam" id="PF13581">
    <property type="entry name" value="HATPase_c_2"/>
    <property type="match status" value="1"/>
</dbReference>
<dbReference type="InterPro" id="IPR050267">
    <property type="entry name" value="Anti-sigma-factor_SerPK"/>
</dbReference>
<evidence type="ECO:0000256" key="1">
    <source>
        <dbReference type="ARBA" id="ARBA00022527"/>
    </source>
</evidence>
<protein>
    <submittedName>
        <fullName evidence="3">Anti-sigma regulatory factor (Ser/Thr protein kinase)</fullName>
    </submittedName>
</protein>
<dbReference type="CDD" id="cd16936">
    <property type="entry name" value="HATPase_RsbW-like"/>
    <property type="match status" value="1"/>
</dbReference>